<protein>
    <submittedName>
        <fullName evidence="1">Uncharacterized protein</fullName>
    </submittedName>
</protein>
<reference evidence="2" key="1">
    <citation type="journal article" date="2019" name="Int. J. Syst. Evol. Microbiol.">
        <title>The Global Catalogue of Microorganisms (GCM) 10K type strain sequencing project: providing services to taxonomists for standard genome sequencing and annotation.</title>
        <authorList>
            <consortium name="The Broad Institute Genomics Platform"/>
            <consortium name="The Broad Institute Genome Sequencing Center for Infectious Disease"/>
            <person name="Wu L."/>
            <person name="Ma J."/>
        </authorList>
    </citation>
    <scope>NUCLEOTIDE SEQUENCE [LARGE SCALE GENOMIC DNA]</scope>
    <source>
        <strain evidence="2">JCM 30331</strain>
    </source>
</reference>
<organism evidence="1 2">
    <name type="scientific">Deinococcus malanensis</name>
    <dbReference type="NCBI Taxonomy" id="1706855"/>
    <lineage>
        <taxon>Bacteria</taxon>
        <taxon>Thermotogati</taxon>
        <taxon>Deinococcota</taxon>
        <taxon>Deinococci</taxon>
        <taxon>Deinococcales</taxon>
        <taxon>Deinococcaceae</taxon>
        <taxon>Deinococcus</taxon>
    </lineage>
</organism>
<dbReference type="EMBL" id="BMPP01000016">
    <property type="protein sequence ID" value="GGK36674.1"/>
    <property type="molecule type" value="Genomic_DNA"/>
</dbReference>
<dbReference type="Proteomes" id="UP000647587">
    <property type="component" value="Unassembled WGS sequence"/>
</dbReference>
<comment type="caution">
    <text evidence="1">The sequence shown here is derived from an EMBL/GenBank/DDBJ whole genome shotgun (WGS) entry which is preliminary data.</text>
</comment>
<name>A0ABQ2EZR5_9DEIO</name>
<proteinExistence type="predicted"/>
<evidence type="ECO:0000313" key="1">
    <source>
        <dbReference type="EMBL" id="GGK36674.1"/>
    </source>
</evidence>
<dbReference type="RefSeq" id="WP_189010748.1">
    <property type="nucleotide sequence ID" value="NZ_BMPP01000016.1"/>
</dbReference>
<sequence>MTGALLTRVIETARALAGDLHDQPLLDRLAELQSRSSLELTADIDQLVSEMALINKALEMSSYLMGVESAEQRETLTWRSDPGFRKSDAGSFRYETPMPAVIGENFT</sequence>
<accession>A0ABQ2EZR5</accession>
<evidence type="ECO:0000313" key="2">
    <source>
        <dbReference type="Proteomes" id="UP000647587"/>
    </source>
</evidence>
<gene>
    <name evidence="1" type="ORF">GCM10008955_33100</name>
</gene>
<keyword evidence="2" id="KW-1185">Reference proteome</keyword>